<dbReference type="GO" id="GO:0046872">
    <property type="term" value="F:metal ion binding"/>
    <property type="evidence" value="ECO:0007669"/>
    <property type="project" value="InterPro"/>
</dbReference>
<dbReference type="PROSITE" id="PS51257">
    <property type="entry name" value="PROKAR_LIPOPROTEIN"/>
    <property type="match status" value="1"/>
</dbReference>
<dbReference type="Proteomes" id="UP000000238">
    <property type="component" value="Chromosome"/>
</dbReference>
<name>Q2SI07_HAHCH</name>
<dbReference type="STRING" id="349521.HCH_02945"/>
<dbReference type="InterPro" id="IPR006127">
    <property type="entry name" value="ZnuA-like"/>
</dbReference>
<gene>
    <name evidence="2" type="ordered locus">HCH_02945</name>
</gene>
<protein>
    <submittedName>
        <fullName evidence="2">ABC-type metal ion transport system, periplasmic component/surface adhesin</fullName>
    </submittedName>
</protein>
<dbReference type="PANTHER" id="PTHR42953:SF2">
    <property type="entry name" value="ADHESION PROTEIN"/>
    <property type="match status" value="1"/>
</dbReference>
<feature type="signal peptide" evidence="1">
    <location>
        <begin position="1"/>
        <end position="19"/>
    </location>
</feature>
<evidence type="ECO:0000313" key="2">
    <source>
        <dbReference type="EMBL" id="ABC29717.1"/>
    </source>
</evidence>
<dbReference type="HOGENOM" id="CLU_016838_1_2_6"/>
<feature type="chain" id="PRO_5004215086" evidence="1">
    <location>
        <begin position="20"/>
        <end position="309"/>
    </location>
</feature>
<accession>Q2SI07</accession>
<dbReference type="InterPro" id="IPR050492">
    <property type="entry name" value="Bact_metal-bind_prot9"/>
</dbReference>
<dbReference type="RefSeq" id="WP_011396786.1">
    <property type="nucleotide sequence ID" value="NC_007645.1"/>
</dbReference>
<dbReference type="SUPFAM" id="SSF53807">
    <property type="entry name" value="Helical backbone' metal receptor"/>
    <property type="match status" value="1"/>
</dbReference>
<evidence type="ECO:0000313" key="3">
    <source>
        <dbReference type="Proteomes" id="UP000000238"/>
    </source>
</evidence>
<proteinExistence type="predicted"/>
<sequence length="309" mass="34578">MSSRLLTVILLACSCGARAEFSVFACEPEWADLARALVPDARVTVATSAWQDPHYIEPRPSLIAAMRNSDLAVCTGASLETGWLPVLIQRAANHNIAENRQGLFYAASHTHLHQPHDHIDRSMGDVHPEGNPHFHLNPHAAPEIMERLAHRIEQVAPAEDTKFMRALHTRWKMRWKQSQEQWRALAVGLKGMKVVVQHSGFDYLLRYAGIEAVLDLEPKPGLPPTPSHLNQLLNDPRLQEASVILISPYQDPQPAQWLAERTGLKVLILPTTLTEDEATDTLPELITHILTSLSRFSPKSTRVSVSDER</sequence>
<dbReference type="Pfam" id="PF01297">
    <property type="entry name" value="ZnuA"/>
    <property type="match status" value="1"/>
</dbReference>
<reference evidence="2 3" key="1">
    <citation type="journal article" date="2005" name="Nucleic Acids Res.">
        <title>Genomic blueprint of Hahella chejuensis, a marine microbe producing an algicidal agent.</title>
        <authorList>
            <person name="Jeong H."/>
            <person name="Yim J.H."/>
            <person name="Lee C."/>
            <person name="Choi S.-H."/>
            <person name="Park Y.K."/>
            <person name="Yoon S.H."/>
            <person name="Hur C.-G."/>
            <person name="Kang H.-Y."/>
            <person name="Kim D."/>
            <person name="Lee H.H."/>
            <person name="Park K.H."/>
            <person name="Park S.-H."/>
            <person name="Park H.-S."/>
            <person name="Lee H.K."/>
            <person name="Oh T.K."/>
            <person name="Kim J.F."/>
        </authorList>
    </citation>
    <scope>NUCLEOTIDE SEQUENCE [LARGE SCALE GENOMIC DNA]</scope>
    <source>
        <strain evidence="2 3">KCTC 2396</strain>
    </source>
</reference>
<dbReference type="PANTHER" id="PTHR42953">
    <property type="entry name" value="HIGH-AFFINITY ZINC UPTAKE SYSTEM PROTEIN ZNUA-RELATED"/>
    <property type="match status" value="1"/>
</dbReference>
<organism evidence="2 3">
    <name type="scientific">Hahella chejuensis (strain KCTC 2396)</name>
    <dbReference type="NCBI Taxonomy" id="349521"/>
    <lineage>
        <taxon>Bacteria</taxon>
        <taxon>Pseudomonadati</taxon>
        <taxon>Pseudomonadota</taxon>
        <taxon>Gammaproteobacteria</taxon>
        <taxon>Oceanospirillales</taxon>
        <taxon>Hahellaceae</taxon>
        <taxon>Hahella</taxon>
    </lineage>
</organism>
<dbReference type="Gene3D" id="3.40.50.1980">
    <property type="entry name" value="Nitrogenase molybdenum iron protein domain"/>
    <property type="match status" value="2"/>
</dbReference>
<keyword evidence="1" id="KW-0732">Signal</keyword>
<dbReference type="KEGG" id="hch:HCH_02945"/>
<dbReference type="GO" id="GO:0030001">
    <property type="term" value="P:metal ion transport"/>
    <property type="evidence" value="ECO:0007669"/>
    <property type="project" value="InterPro"/>
</dbReference>
<dbReference type="AlphaFoldDB" id="Q2SI07"/>
<keyword evidence="3" id="KW-1185">Reference proteome</keyword>
<dbReference type="eggNOG" id="COG0803">
    <property type="taxonomic scope" value="Bacteria"/>
</dbReference>
<evidence type="ECO:0000256" key="1">
    <source>
        <dbReference type="SAM" id="SignalP"/>
    </source>
</evidence>
<dbReference type="EMBL" id="CP000155">
    <property type="protein sequence ID" value="ABC29717.1"/>
    <property type="molecule type" value="Genomic_DNA"/>
</dbReference>